<dbReference type="OrthoDB" id="4180362at2759"/>
<evidence type="ECO:0000256" key="1">
    <source>
        <dbReference type="SAM" id="MobiDB-lite"/>
    </source>
</evidence>
<organism evidence="2 3">
    <name type="scientific">Polytolypa hystricis (strain UAMH7299)</name>
    <dbReference type="NCBI Taxonomy" id="1447883"/>
    <lineage>
        <taxon>Eukaryota</taxon>
        <taxon>Fungi</taxon>
        <taxon>Dikarya</taxon>
        <taxon>Ascomycota</taxon>
        <taxon>Pezizomycotina</taxon>
        <taxon>Eurotiomycetes</taxon>
        <taxon>Eurotiomycetidae</taxon>
        <taxon>Onygenales</taxon>
        <taxon>Onygenales incertae sedis</taxon>
        <taxon>Polytolypa</taxon>
    </lineage>
</organism>
<dbReference type="Proteomes" id="UP000224634">
    <property type="component" value="Unassembled WGS sequence"/>
</dbReference>
<reference evidence="2 3" key="1">
    <citation type="submission" date="2017-10" db="EMBL/GenBank/DDBJ databases">
        <title>Comparative genomics in systemic dimorphic fungi from Ajellomycetaceae.</title>
        <authorList>
            <person name="Munoz J.F."/>
            <person name="Mcewen J.G."/>
            <person name="Clay O.K."/>
            <person name="Cuomo C.A."/>
        </authorList>
    </citation>
    <scope>NUCLEOTIDE SEQUENCE [LARGE SCALE GENOMIC DNA]</scope>
    <source>
        <strain evidence="2 3">UAMH7299</strain>
    </source>
</reference>
<protein>
    <submittedName>
        <fullName evidence="2">Uncharacterized protein</fullName>
    </submittedName>
</protein>
<dbReference type="STRING" id="1447883.A0A2B7XH16"/>
<evidence type="ECO:0000313" key="2">
    <source>
        <dbReference type="EMBL" id="PGH11024.1"/>
    </source>
</evidence>
<accession>A0A2B7XH16</accession>
<gene>
    <name evidence="2" type="ORF">AJ80_07300</name>
</gene>
<comment type="caution">
    <text evidence="2">The sequence shown here is derived from an EMBL/GenBank/DDBJ whole genome shotgun (WGS) entry which is preliminary data.</text>
</comment>
<feature type="region of interest" description="Disordered" evidence="1">
    <location>
        <begin position="136"/>
        <end position="164"/>
    </location>
</feature>
<keyword evidence="3" id="KW-1185">Reference proteome</keyword>
<dbReference type="AlphaFoldDB" id="A0A2B7XH16"/>
<name>A0A2B7XH16_POLH7</name>
<sequence>MQSSESPALENSEYTDERAKMQARREFLAHLPPDTHEYRYHGFSLLKEATNKEYNQFLEHDDSSGSPYIIFTNISPEEVTHNEDFPGRVDYSPPLQILILTMVSLPHEEGARLFDQIVGDKAVEMKVRRLLSFRGATRSKTPDRNKQADSSYGPRQLPPGRSPEWPTVAVEVGFSEMREKLKSDAAYWLNRSSGDVLTVITIDIKRSGNICIILWKRPVVTNQYPNPEPEAIQEIKIYRGKGGQAANLRGDELRIPFRHMMLRDPGPGEEDFVITRDELLHDLADAIWWGIDHK</sequence>
<evidence type="ECO:0000313" key="3">
    <source>
        <dbReference type="Proteomes" id="UP000224634"/>
    </source>
</evidence>
<dbReference type="EMBL" id="PDNA01000138">
    <property type="protein sequence ID" value="PGH11024.1"/>
    <property type="molecule type" value="Genomic_DNA"/>
</dbReference>
<proteinExistence type="predicted"/>